<dbReference type="InterPro" id="IPR020846">
    <property type="entry name" value="MFS_dom"/>
</dbReference>
<dbReference type="PANTHER" id="PTHR23501">
    <property type="entry name" value="MAJOR FACILITATOR SUPERFAMILY"/>
    <property type="match status" value="1"/>
</dbReference>
<dbReference type="PANTHER" id="PTHR23501:SF191">
    <property type="entry name" value="VACUOLAR BASIC AMINO ACID TRANSPORTER 4"/>
    <property type="match status" value="1"/>
</dbReference>
<evidence type="ECO:0000256" key="4">
    <source>
        <dbReference type="ARBA" id="ARBA00022989"/>
    </source>
</evidence>
<feature type="transmembrane region" description="Helical" evidence="6">
    <location>
        <begin position="404"/>
        <end position="421"/>
    </location>
</feature>
<dbReference type="InterPro" id="IPR011701">
    <property type="entry name" value="MFS"/>
</dbReference>
<keyword evidence="5 6" id="KW-0472">Membrane</keyword>
<keyword evidence="3 6" id="KW-0812">Transmembrane</keyword>
<evidence type="ECO:0000256" key="5">
    <source>
        <dbReference type="ARBA" id="ARBA00023136"/>
    </source>
</evidence>
<evidence type="ECO:0000256" key="3">
    <source>
        <dbReference type="ARBA" id="ARBA00022692"/>
    </source>
</evidence>
<organism evidence="8 9">
    <name type="scientific">Gryllotalpicola kribbensis</name>
    <dbReference type="NCBI Taxonomy" id="993084"/>
    <lineage>
        <taxon>Bacteria</taxon>
        <taxon>Bacillati</taxon>
        <taxon>Actinomycetota</taxon>
        <taxon>Actinomycetes</taxon>
        <taxon>Micrococcales</taxon>
        <taxon>Microbacteriaceae</taxon>
        <taxon>Gryllotalpicola</taxon>
    </lineage>
</organism>
<protein>
    <submittedName>
        <fullName evidence="8">MDR family MFS transporter</fullName>
    </submittedName>
</protein>
<dbReference type="PROSITE" id="PS50850">
    <property type="entry name" value="MFS"/>
    <property type="match status" value="1"/>
</dbReference>
<dbReference type="RefSeq" id="WP_344773856.1">
    <property type="nucleotide sequence ID" value="NZ_BAABBX010000005.1"/>
</dbReference>
<feature type="transmembrane region" description="Helical" evidence="6">
    <location>
        <begin position="83"/>
        <end position="101"/>
    </location>
</feature>
<feature type="transmembrane region" description="Helical" evidence="6">
    <location>
        <begin position="228"/>
        <end position="250"/>
    </location>
</feature>
<feature type="transmembrane region" description="Helical" evidence="6">
    <location>
        <begin position="170"/>
        <end position="190"/>
    </location>
</feature>
<evidence type="ECO:0000259" key="7">
    <source>
        <dbReference type="PROSITE" id="PS50850"/>
    </source>
</evidence>
<evidence type="ECO:0000256" key="2">
    <source>
        <dbReference type="ARBA" id="ARBA00022448"/>
    </source>
</evidence>
<evidence type="ECO:0000313" key="9">
    <source>
        <dbReference type="Proteomes" id="UP001500213"/>
    </source>
</evidence>
<comment type="caution">
    <text evidence="8">The sequence shown here is derived from an EMBL/GenBank/DDBJ whole genome shotgun (WGS) entry which is preliminary data.</text>
</comment>
<sequence>MPERSSGVGLRSERGPVLLSQMLATGLVALDSTIIATASTSIAKDLGHFQQLPWLFSVYLLAQAVVVPIYGRLADALGRKNTLLFGIALFLLGSILCGAAWSMPVLIGARVIQGLGAGAVLPVSMTITADLYTLQERAKVQGYLASVWAIASVVGPTLGGVFAQLGIWRWIFWINIPLGAVAVFMLWRSYHEKRGASEREPIDYLGAVLLAGGTTLLLLGLLEGGQAWAWGSAIGIGIFVLAAALLAAFVYVELRTEHPIFSLALLKRRVVAASTIASLMIGVVVLGLSTYVPIYAQSVLGFGALIAGLALAALTVGWPAAASQAGRIYLRWGFRVTSVIGALLVVLGTALTLMLGAHSSIWLVAIFCFVIGAGMGFTAVPSLIAAQASAEYRERGAVTGTNMFARSMGSAIGVAIFGAVVNSRVTLNAAGVPEGAGLASAMHLVYLAIFFVALVLLVAVLFLPAHRREAAPQTDTGAAVAA</sequence>
<reference evidence="9" key="1">
    <citation type="journal article" date="2019" name="Int. J. Syst. Evol. Microbiol.">
        <title>The Global Catalogue of Microorganisms (GCM) 10K type strain sequencing project: providing services to taxonomists for standard genome sequencing and annotation.</title>
        <authorList>
            <consortium name="The Broad Institute Genomics Platform"/>
            <consortium name="The Broad Institute Genome Sequencing Center for Infectious Disease"/>
            <person name="Wu L."/>
            <person name="Ma J."/>
        </authorList>
    </citation>
    <scope>NUCLEOTIDE SEQUENCE [LARGE SCALE GENOMIC DNA]</scope>
    <source>
        <strain evidence="9">JCM 17593</strain>
    </source>
</reference>
<feature type="transmembrane region" description="Helical" evidence="6">
    <location>
        <begin position="143"/>
        <end position="164"/>
    </location>
</feature>
<evidence type="ECO:0000313" key="8">
    <source>
        <dbReference type="EMBL" id="GAA4185238.1"/>
    </source>
</evidence>
<dbReference type="PRINTS" id="PR01036">
    <property type="entry name" value="TCRTETB"/>
</dbReference>
<feature type="domain" description="Major facilitator superfamily (MFS) profile" evidence="7">
    <location>
        <begin position="17"/>
        <end position="468"/>
    </location>
</feature>
<gene>
    <name evidence="8" type="ORF">GCM10022288_06970</name>
</gene>
<dbReference type="Gene3D" id="1.20.1720.10">
    <property type="entry name" value="Multidrug resistance protein D"/>
    <property type="match status" value="1"/>
</dbReference>
<feature type="transmembrane region" description="Helical" evidence="6">
    <location>
        <begin position="332"/>
        <end position="355"/>
    </location>
</feature>
<dbReference type="EMBL" id="BAABBX010000005">
    <property type="protein sequence ID" value="GAA4185238.1"/>
    <property type="molecule type" value="Genomic_DNA"/>
</dbReference>
<dbReference type="InterPro" id="IPR036259">
    <property type="entry name" value="MFS_trans_sf"/>
</dbReference>
<dbReference type="SUPFAM" id="SSF103473">
    <property type="entry name" value="MFS general substrate transporter"/>
    <property type="match status" value="2"/>
</dbReference>
<feature type="transmembrane region" description="Helical" evidence="6">
    <location>
        <begin position="361"/>
        <end position="384"/>
    </location>
</feature>
<feature type="transmembrane region" description="Helical" evidence="6">
    <location>
        <begin position="441"/>
        <end position="463"/>
    </location>
</feature>
<keyword evidence="2" id="KW-0813">Transport</keyword>
<feature type="transmembrane region" description="Helical" evidence="6">
    <location>
        <begin position="270"/>
        <end position="294"/>
    </location>
</feature>
<evidence type="ECO:0000256" key="6">
    <source>
        <dbReference type="SAM" id="Phobius"/>
    </source>
</evidence>
<comment type="subcellular location">
    <subcellularLocation>
        <location evidence="1">Cell inner membrane</location>
        <topology evidence="1">Multi-pass membrane protein</topology>
    </subcellularLocation>
</comment>
<feature type="transmembrane region" description="Helical" evidence="6">
    <location>
        <begin position="54"/>
        <end position="71"/>
    </location>
</feature>
<dbReference type="Proteomes" id="UP001500213">
    <property type="component" value="Unassembled WGS sequence"/>
</dbReference>
<keyword evidence="4 6" id="KW-1133">Transmembrane helix</keyword>
<keyword evidence="9" id="KW-1185">Reference proteome</keyword>
<dbReference type="CDD" id="cd17502">
    <property type="entry name" value="MFS_Azr1_MDR_like"/>
    <property type="match status" value="1"/>
</dbReference>
<name>A0ABP8AJZ4_9MICO</name>
<feature type="transmembrane region" description="Helical" evidence="6">
    <location>
        <begin position="107"/>
        <end position="131"/>
    </location>
</feature>
<dbReference type="Pfam" id="PF07690">
    <property type="entry name" value="MFS_1"/>
    <property type="match status" value="1"/>
</dbReference>
<dbReference type="Gene3D" id="1.20.1250.20">
    <property type="entry name" value="MFS general substrate transporter like domains"/>
    <property type="match status" value="1"/>
</dbReference>
<accession>A0ABP8AJZ4</accession>
<proteinExistence type="predicted"/>
<evidence type="ECO:0000256" key="1">
    <source>
        <dbReference type="ARBA" id="ARBA00004429"/>
    </source>
</evidence>
<feature type="transmembrane region" description="Helical" evidence="6">
    <location>
        <begin position="300"/>
        <end position="320"/>
    </location>
</feature>
<feature type="transmembrane region" description="Helical" evidence="6">
    <location>
        <begin position="202"/>
        <end position="222"/>
    </location>
</feature>